<keyword evidence="5" id="KW-0963">Cytoplasm</keyword>
<dbReference type="GO" id="GO:0003755">
    <property type="term" value="F:peptidyl-prolyl cis-trans isomerase activity"/>
    <property type="evidence" value="ECO:0007669"/>
    <property type="project" value="UniProtKB-KW"/>
</dbReference>
<evidence type="ECO:0000256" key="9">
    <source>
        <dbReference type="PROSITE-ProRule" id="PRU00277"/>
    </source>
</evidence>
<gene>
    <name evidence="11" type="ORF">BE221DRAFT_190690</name>
</gene>
<name>A0A1Y5IC56_OSTTA</name>
<evidence type="ECO:0000313" key="11">
    <source>
        <dbReference type="EMBL" id="OUS47180.1"/>
    </source>
</evidence>
<dbReference type="SUPFAM" id="SSF54534">
    <property type="entry name" value="FKBP-like"/>
    <property type="match status" value="1"/>
</dbReference>
<comment type="catalytic activity">
    <reaction evidence="1 9">
        <text>[protein]-peptidylproline (omega=180) = [protein]-peptidylproline (omega=0)</text>
        <dbReference type="Rhea" id="RHEA:16237"/>
        <dbReference type="Rhea" id="RHEA-COMP:10747"/>
        <dbReference type="Rhea" id="RHEA-COMP:10748"/>
        <dbReference type="ChEBI" id="CHEBI:83833"/>
        <dbReference type="ChEBI" id="CHEBI:83834"/>
        <dbReference type="EC" id="5.2.1.8"/>
    </reaction>
</comment>
<dbReference type="Gene3D" id="3.10.50.40">
    <property type="match status" value="1"/>
</dbReference>
<evidence type="ECO:0000256" key="5">
    <source>
        <dbReference type="ARBA" id="ARBA00022490"/>
    </source>
</evidence>
<evidence type="ECO:0000256" key="4">
    <source>
        <dbReference type="ARBA" id="ARBA00013194"/>
    </source>
</evidence>
<evidence type="ECO:0000256" key="3">
    <source>
        <dbReference type="ARBA" id="ARBA00006577"/>
    </source>
</evidence>
<dbReference type="InterPro" id="IPR046357">
    <property type="entry name" value="PPIase_dom_sf"/>
</dbReference>
<dbReference type="PANTHER" id="PTHR47861:SF3">
    <property type="entry name" value="FKBP-TYPE PEPTIDYL-PROLYL CIS-TRANS ISOMERASE SLYD"/>
    <property type="match status" value="1"/>
</dbReference>
<reference evidence="11" key="1">
    <citation type="submission" date="2017-04" db="EMBL/GenBank/DDBJ databases">
        <title>Population genomics of picophytoplankton unveils novel chromosome hypervariability.</title>
        <authorList>
            <consortium name="DOE Joint Genome Institute"/>
            <person name="Blanc-Mathieu R."/>
            <person name="Krasovec M."/>
            <person name="Hebrard M."/>
            <person name="Yau S."/>
            <person name="Desgranges E."/>
            <person name="Martin J."/>
            <person name="Schackwitz W."/>
            <person name="Kuo A."/>
            <person name="Salin G."/>
            <person name="Donnadieu C."/>
            <person name="Desdevises Y."/>
            <person name="Sanchez-Ferandin S."/>
            <person name="Moreau H."/>
            <person name="Rivals E."/>
            <person name="Grigoriev I.V."/>
            <person name="Grimsley N."/>
            <person name="Eyre-Walker A."/>
            <person name="Piganeau G."/>
        </authorList>
    </citation>
    <scope>NUCLEOTIDE SEQUENCE [LARGE SCALE GENOMIC DNA]</scope>
    <source>
        <strain evidence="11">RCC 1115</strain>
    </source>
</reference>
<organism evidence="11">
    <name type="scientific">Ostreococcus tauri</name>
    <name type="common">Marine green alga</name>
    <dbReference type="NCBI Taxonomy" id="70448"/>
    <lineage>
        <taxon>Eukaryota</taxon>
        <taxon>Viridiplantae</taxon>
        <taxon>Chlorophyta</taxon>
        <taxon>Mamiellophyceae</taxon>
        <taxon>Mamiellales</taxon>
        <taxon>Bathycoccaceae</taxon>
        <taxon>Ostreococcus</taxon>
    </lineage>
</organism>
<dbReference type="GO" id="GO:0042026">
    <property type="term" value="P:protein refolding"/>
    <property type="evidence" value="ECO:0007669"/>
    <property type="project" value="UniProtKB-ARBA"/>
</dbReference>
<dbReference type="eggNOG" id="ENOG502SE20">
    <property type="taxonomic scope" value="Eukaryota"/>
</dbReference>
<evidence type="ECO:0000256" key="7">
    <source>
        <dbReference type="ARBA" id="ARBA00023186"/>
    </source>
</evidence>
<dbReference type="PANTHER" id="PTHR47861">
    <property type="entry name" value="FKBP-TYPE PEPTIDYL-PROLYL CIS-TRANS ISOMERASE SLYD"/>
    <property type="match status" value="1"/>
</dbReference>
<evidence type="ECO:0000256" key="1">
    <source>
        <dbReference type="ARBA" id="ARBA00000971"/>
    </source>
</evidence>
<dbReference type="Pfam" id="PF00254">
    <property type="entry name" value="FKBP_C"/>
    <property type="match status" value="1"/>
</dbReference>
<feature type="domain" description="PPIase FKBP-type" evidence="10">
    <location>
        <begin position="36"/>
        <end position="114"/>
    </location>
</feature>
<dbReference type="InterPro" id="IPR001179">
    <property type="entry name" value="PPIase_FKBP_dom"/>
</dbReference>
<dbReference type="AlphaFoldDB" id="A0A1Y5IC56"/>
<keyword evidence="6 9" id="KW-0697">Rotamase</keyword>
<evidence type="ECO:0000256" key="2">
    <source>
        <dbReference type="ARBA" id="ARBA00004496"/>
    </source>
</evidence>
<dbReference type="EC" id="5.2.1.8" evidence="4 9"/>
<sequence length="192" mass="20220">MSASVARASVVDVARGRGRARRMARARTTVTAARAGERVTLHYSMTLGDGTVVDDTRGEARGGRPVIVTVGDGALFPKISKEIESMAIGDARTVRLAAEEAFGARDPGKVQRFPLSPEEAKALGERARPGQLVELPDGGRALVLELDDAGVALDLNHPLAGQDLTFEIELLDISEGATIFGVPMVNFTPGST</sequence>
<evidence type="ECO:0000259" key="10">
    <source>
        <dbReference type="PROSITE" id="PS50059"/>
    </source>
</evidence>
<evidence type="ECO:0000256" key="6">
    <source>
        <dbReference type="ARBA" id="ARBA00023110"/>
    </source>
</evidence>
<keyword evidence="8 9" id="KW-0413">Isomerase</keyword>
<protein>
    <recommendedName>
        <fullName evidence="4 9">peptidylprolyl isomerase</fullName>
        <ecNumber evidence="4 9">5.2.1.8</ecNumber>
    </recommendedName>
</protein>
<keyword evidence="7" id="KW-0143">Chaperone</keyword>
<dbReference type="Proteomes" id="UP000195557">
    <property type="component" value="Unassembled WGS sequence"/>
</dbReference>
<dbReference type="PROSITE" id="PS50059">
    <property type="entry name" value="FKBP_PPIASE"/>
    <property type="match status" value="1"/>
</dbReference>
<comment type="similarity">
    <text evidence="3">Belongs to the FKBP-type PPIase family.</text>
</comment>
<accession>A0A1Y5IC56</accession>
<proteinExistence type="inferred from homology"/>
<evidence type="ECO:0000256" key="8">
    <source>
        <dbReference type="ARBA" id="ARBA00023235"/>
    </source>
</evidence>
<dbReference type="EMBL" id="KZ155778">
    <property type="protein sequence ID" value="OUS47180.1"/>
    <property type="molecule type" value="Genomic_DNA"/>
</dbReference>
<dbReference type="GO" id="GO:0005737">
    <property type="term" value="C:cytoplasm"/>
    <property type="evidence" value="ECO:0007669"/>
    <property type="project" value="UniProtKB-SubCell"/>
</dbReference>
<comment type="subcellular location">
    <subcellularLocation>
        <location evidence="2">Cytoplasm</location>
    </subcellularLocation>
</comment>